<gene>
    <name evidence="2" type="ORF">DSM101010T_12730</name>
</gene>
<feature type="domain" description="HD-GYP" evidence="1">
    <location>
        <begin position="141"/>
        <end position="339"/>
    </location>
</feature>
<dbReference type="SMART" id="SM00471">
    <property type="entry name" value="HDc"/>
    <property type="match status" value="1"/>
</dbReference>
<proteinExistence type="predicted"/>
<dbReference type="GO" id="GO:0016787">
    <property type="term" value="F:hydrolase activity"/>
    <property type="evidence" value="ECO:0007669"/>
    <property type="project" value="UniProtKB-KW"/>
</dbReference>
<dbReference type="PANTHER" id="PTHR43155:SF2">
    <property type="entry name" value="CYCLIC DI-GMP PHOSPHODIESTERASE PA4108"/>
    <property type="match status" value="1"/>
</dbReference>
<dbReference type="CDD" id="cd00077">
    <property type="entry name" value="HDc"/>
    <property type="match status" value="1"/>
</dbReference>
<dbReference type="Proteomes" id="UP000503840">
    <property type="component" value="Unassembled WGS sequence"/>
</dbReference>
<sequence>MCAAGSLIPDAIQEEYYQIALPILESFPKYRPPVDLFEFKENIARLQPYSKKGARLTNEQVEAVHNLCESGNLFVSRADHPIYSKHIIKQLDLVLVDQNLKQGEIADVFMQALALRVNEFAEQPVMPVFEQLYQDVMVFTEFLQQDRHRAKLFMRRLNRDHSLATHSVNTLVIGTWLFFASRTEYRRRDLDKAALALLLHDIGMCKVPAFILAKTTPLKVEEKDKLTPHPLIGAKIMHKLGFAFDEMKQATLEHHERLDGSGYPQKTKGEAISRFGRLVAVADSFSAMVCSRPYAPGMEPAEAARKLAEDKRRYDERFTMLLNHAYLTDAFRTAQSAQAQTAQQEKAPAAS</sequence>
<dbReference type="Pfam" id="PF13487">
    <property type="entry name" value="HD_5"/>
    <property type="match status" value="1"/>
</dbReference>
<reference evidence="2 3" key="1">
    <citation type="submission" date="2020-05" db="EMBL/GenBank/DDBJ databases">
        <title>Draft genome sequence of Desulfovibrio sp. strain HN2T.</title>
        <authorList>
            <person name="Ueno A."/>
            <person name="Tamazawa S."/>
            <person name="Tamamura S."/>
            <person name="Murakami T."/>
            <person name="Kiyama T."/>
            <person name="Inomata H."/>
            <person name="Amano Y."/>
            <person name="Miyakawa K."/>
            <person name="Tamaki H."/>
            <person name="Naganuma T."/>
            <person name="Kaneko K."/>
        </authorList>
    </citation>
    <scope>NUCLEOTIDE SEQUENCE [LARGE SCALE GENOMIC DNA]</scope>
    <source>
        <strain evidence="2 3">HN2</strain>
    </source>
</reference>
<dbReference type="SUPFAM" id="SSF109604">
    <property type="entry name" value="HD-domain/PDEase-like"/>
    <property type="match status" value="1"/>
</dbReference>
<evidence type="ECO:0000313" key="2">
    <source>
        <dbReference type="EMBL" id="GFM32908.1"/>
    </source>
</evidence>
<dbReference type="PANTHER" id="PTHR43155">
    <property type="entry name" value="CYCLIC DI-GMP PHOSPHODIESTERASE PA4108-RELATED"/>
    <property type="match status" value="1"/>
</dbReference>
<dbReference type="InterPro" id="IPR003607">
    <property type="entry name" value="HD/PDEase_dom"/>
</dbReference>
<dbReference type="EMBL" id="BLVO01000012">
    <property type="protein sequence ID" value="GFM32908.1"/>
    <property type="molecule type" value="Genomic_DNA"/>
</dbReference>
<dbReference type="AlphaFoldDB" id="A0A7J0BH64"/>
<evidence type="ECO:0000259" key="1">
    <source>
        <dbReference type="PROSITE" id="PS51832"/>
    </source>
</evidence>
<dbReference type="PROSITE" id="PS51832">
    <property type="entry name" value="HD_GYP"/>
    <property type="match status" value="1"/>
</dbReference>
<evidence type="ECO:0000313" key="3">
    <source>
        <dbReference type="Proteomes" id="UP000503840"/>
    </source>
</evidence>
<comment type="caution">
    <text evidence="2">The sequence shown here is derived from an EMBL/GenBank/DDBJ whole genome shotgun (WGS) entry which is preliminary data.</text>
</comment>
<accession>A0A7J0BH64</accession>
<keyword evidence="2" id="KW-0378">Hydrolase</keyword>
<organism evidence="2 3">
    <name type="scientific">Desulfovibrio subterraneus</name>
    <dbReference type="NCBI Taxonomy" id="2718620"/>
    <lineage>
        <taxon>Bacteria</taxon>
        <taxon>Pseudomonadati</taxon>
        <taxon>Thermodesulfobacteriota</taxon>
        <taxon>Desulfovibrionia</taxon>
        <taxon>Desulfovibrionales</taxon>
        <taxon>Desulfovibrionaceae</taxon>
        <taxon>Desulfovibrio</taxon>
    </lineage>
</organism>
<dbReference type="RefSeq" id="WP_174404566.1">
    <property type="nucleotide sequence ID" value="NZ_BLVO01000012.1"/>
</dbReference>
<keyword evidence="3" id="KW-1185">Reference proteome</keyword>
<dbReference type="Gene3D" id="1.10.3210.10">
    <property type="entry name" value="Hypothetical protein af1432"/>
    <property type="match status" value="1"/>
</dbReference>
<protein>
    <submittedName>
        <fullName evidence="2">HD family phosphohydrolase</fullName>
    </submittedName>
</protein>
<name>A0A7J0BH64_9BACT</name>
<dbReference type="InterPro" id="IPR037522">
    <property type="entry name" value="HD_GYP_dom"/>
</dbReference>